<dbReference type="Pfam" id="PF14478">
    <property type="entry name" value="DUF4430"/>
    <property type="match status" value="1"/>
</dbReference>
<protein>
    <recommendedName>
        <fullName evidence="2">Transcobalamin-like C-terminal domain-containing protein</fullName>
    </recommendedName>
</protein>
<evidence type="ECO:0000259" key="2">
    <source>
        <dbReference type="Pfam" id="PF14478"/>
    </source>
</evidence>
<dbReference type="RefSeq" id="WP_253363694.1">
    <property type="nucleotide sequence ID" value="NZ_JALJXU010000002.1"/>
</dbReference>
<sequence length="125" mass="14064">MKRMYLLALSLLLPLFLIACQPQKAAEKVSEKTYTATLTVEFSADKTDSQTVEFKKGDKVANILKKSHKIELKSGMVTSIDGVNQDQATSTYWMYDVNGEMAPKGVEEQVAKDGDKIKFYLQTYK</sequence>
<accession>A0ABV2JJG0</accession>
<feature type="chain" id="PRO_5045414475" description="Transcobalamin-like C-terminal domain-containing protein" evidence="1">
    <location>
        <begin position="26"/>
        <end position="125"/>
    </location>
</feature>
<feature type="domain" description="Transcobalamin-like C-terminal" evidence="2">
    <location>
        <begin position="57"/>
        <end position="122"/>
    </location>
</feature>
<reference evidence="3 4" key="1">
    <citation type="submission" date="2024-06" db="EMBL/GenBank/DDBJ databases">
        <title>Genomic Encyclopedia of Type Strains, Phase IV (KMG-IV): sequencing the most valuable type-strain genomes for metagenomic binning, comparative biology and taxonomic classification.</title>
        <authorList>
            <person name="Goeker M."/>
        </authorList>
    </citation>
    <scope>NUCLEOTIDE SEQUENCE [LARGE SCALE GENOMIC DNA]</scope>
    <source>
        <strain evidence="3 4">DSM 15349</strain>
    </source>
</reference>
<dbReference type="EMBL" id="JBEPMK010000002">
    <property type="protein sequence ID" value="MET3644047.1"/>
    <property type="molecule type" value="Genomic_DNA"/>
</dbReference>
<dbReference type="InterPro" id="IPR027954">
    <property type="entry name" value="Transcobalamin-like_C"/>
</dbReference>
<name>A0ABV2JJG0_9STRE</name>
<proteinExistence type="predicted"/>
<dbReference type="PROSITE" id="PS51257">
    <property type="entry name" value="PROKAR_LIPOPROTEIN"/>
    <property type="match status" value="1"/>
</dbReference>
<organism evidence="3 4">
    <name type="scientific">Streptococcus gallinaceus</name>
    <dbReference type="NCBI Taxonomy" id="165758"/>
    <lineage>
        <taxon>Bacteria</taxon>
        <taxon>Bacillati</taxon>
        <taxon>Bacillota</taxon>
        <taxon>Bacilli</taxon>
        <taxon>Lactobacillales</taxon>
        <taxon>Streptococcaceae</taxon>
        <taxon>Streptococcus</taxon>
    </lineage>
</organism>
<gene>
    <name evidence="3" type="ORF">ABID27_000669</name>
</gene>
<comment type="caution">
    <text evidence="3">The sequence shown here is derived from an EMBL/GenBank/DDBJ whole genome shotgun (WGS) entry which is preliminary data.</text>
</comment>
<keyword evidence="4" id="KW-1185">Reference proteome</keyword>
<evidence type="ECO:0000313" key="4">
    <source>
        <dbReference type="Proteomes" id="UP001549055"/>
    </source>
</evidence>
<feature type="signal peptide" evidence="1">
    <location>
        <begin position="1"/>
        <end position="25"/>
    </location>
</feature>
<dbReference type="Gene3D" id="2.170.130.30">
    <property type="match status" value="1"/>
</dbReference>
<evidence type="ECO:0000256" key="1">
    <source>
        <dbReference type="SAM" id="SignalP"/>
    </source>
</evidence>
<dbReference type="Proteomes" id="UP001549055">
    <property type="component" value="Unassembled WGS sequence"/>
</dbReference>
<keyword evidence="1" id="KW-0732">Signal</keyword>
<evidence type="ECO:0000313" key="3">
    <source>
        <dbReference type="EMBL" id="MET3644047.1"/>
    </source>
</evidence>